<evidence type="ECO:0000256" key="1">
    <source>
        <dbReference type="SAM" id="MobiDB-lite"/>
    </source>
</evidence>
<feature type="domain" description="Protein kinase" evidence="2">
    <location>
        <begin position="373"/>
        <end position="639"/>
    </location>
</feature>
<feature type="region of interest" description="Disordered" evidence="1">
    <location>
        <begin position="614"/>
        <end position="637"/>
    </location>
</feature>
<evidence type="ECO:0000313" key="4">
    <source>
        <dbReference type="Proteomes" id="UP000663853"/>
    </source>
</evidence>
<dbReference type="SUPFAM" id="SSF56112">
    <property type="entry name" value="Protein kinase-like (PK-like)"/>
    <property type="match status" value="4"/>
</dbReference>
<dbReference type="PROSITE" id="PS00108">
    <property type="entry name" value="PROTEIN_KINASE_ST"/>
    <property type="match status" value="2"/>
</dbReference>
<dbReference type="Pfam" id="PF07714">
    <property type="entry name" value="PK_Tyr_Ser-Thr"/>
    <property type="match status" value="2"/>
</dbReference>
<organism evidence="3 4">
    <name type="scientific">Rhizoctonia solani</name>
    <dbReference type="NCBI Taxonomy" id="456999"/>
    <lineage>
        <taxon>Eukaryota</taxon>
        <taxon>Fungi</taxon>
        <taxon>Dikarya</taxon>
        <taxon>Basidiomycota</taxon>
        <taxon>Agaricomycotina</taxon>
        <taxon>Agaricomycetes</taxon>
        <taxon>Cantharellales</taxon>
        <taxon>Ceratobasidiaceae</taxon>
        <taxon>Rhizoctonia</taxon>
    </lineage>
</organism>
<dbReference type="Proteomes" id="UP000663853">
    <property type="component" value="Unassembled WGS sequence"/>
</dbReference>
<gene>
    <name evidence="3" type="ORF">RDB_LOCUS93560</name>
</gene>
<sequence length="1061" mass="117643">MGAFEVQKTPEASLKTSGDRIGRETTIGDIFTCLTSRGCPDLTEILLTSKCSEFAIATGGLADIFSATLATGNKVGLKSLRLQPGVDQNEESQSQLKRAAHELYVWSKCKHPNILPLIGVAEFRGRMAMISPWMDNGNLFQFLSRNPDVDRYEMCIQIAEGVSYLHDAKLVHGDIKAYNILVTSDRRPQLTDFGSASLKDYTLKFSTTTYVAGTSLRWTAPEILLQEMPGRGISPGGDVYALGMEFASITYAQEVLTGMVPYAGMSDIMVLRRVQASEPPERSSICPDWFWLLIASCWSGVDSRPTSTEIRSRLKAHLFCERLQSIVPALPRSSRLSEARNQTKPLMLSREEIVSRLARSNCPNITRQIGEPKLSEYPIASGRHNDVFCTKLVTGTVVALKILRREHPRQGEDWAGRVQELRIWSKCNHPNVLKVIGTANIRFAIAIVMPWMKYGNLEDFLGRHPGENRYKLSVGIASGVAYLHKIQIVCTTYQICIPDIHRILMLFGNQTHGCIEGVSFDSVHTSMNLQIWGTNLAISNEVYAGTLVGHLPRRMYLEDKSEFFANCSPLFCQANILVSEDRIPKIAGFGNAVKTNRKSATRNVGPRSISLLLSDSDSDSDSDSNPNPNPSSSYADTYFKFNSDSDSDSDSEWRNIPACQSRHLTLGSSDALIGNAFETDVFALGLTILEAFSGGLASLGLNGTSLPQRMLQFKFNTPQRPQQIPRSVPEADQLWNLLNRCWSRDPEKRPSAAHLYSTIASINKNYCISGIQDYGTSTHPAQETWSNLAEMMDDDSQWFSPEDPGDTVLDIISKLGESGCPNVTDVIRTSNLHSYPQATGGFGYVYCGTSHTGNLIGIKCPKLYFSSPAVRKRELVIHGDIKGVNVVVSSDGTPKIIDFGGAVSPRYSDFRPGQNDRRLAGSLRWMAPERLIPASQPTYEADVYALAMTFLEVITGTIPYANTTEDGAVIRKIISATYPEFPELMSEARQDTDRMWPLLLRCWSPSNRPAARKVLSELEKMNSPGEQSITKESPQLVSGNKRKRGQEMEKAPAVRRKITKF</sequence>
<dbReference type="PROSITE" id="PS50011">
    <property type="entry name" value="PROTEIN_KINASE_DOM"/>
    <property type="match status" value="3"/>
</dbReference>
<dbReference type="InterPro" id="IPR001245">
    <property type="entry name" value="Ser-Thr/Tyr_kinase_cat_dom"/>
</dbReference>
<name>A0A8H3H0M4_9AGAM</name>
<accession>A0A8H3H0M4</accession>
<feature type="compositionally biased region" description="Polar residues" evidence="1">
    <location>
        <begin position="1024"/>
        <end position="1038"/>
    </location>
</feature>
<dbReference type="InterPro" id="IPR011009">
    <property type="entry name" value="Kinase-like_dom_sf"/>
</dbReference>
<feature type="compositionally biased region" description="Low complexity" evidence="1">
    <location>
        <begin position="623"/>
        <end position="633"/>
    </location>
</feature>
<feature type="region of interest" description="Disordered" evidence="1">
    <location>
        <begin position="1020"/>
        <end position="1061"/>
    </location>
</feature>
<dbReference type="InterPro" id="IPR008271">
    <property type="entry name" value="Ser/Thr_kinase_AS"/>
</dbReference>
<dbReference type="GO" id="GO:0005524">
    <property type="term" value="F:ATP binding"/>
    <property type="evidence" value="ECO:0007669"/>
    <property type="project" value="InterPro"/>
</dbReference>
<feature type="domain" description="Protein kinase" evidence="2">
    <location>
        <begin position="667"/>
        <end position="1021"/>
    </location>
</feature>
<protein>
    <recommendedName>
        <fullName evidence="2">Protein kinase domain-containing protein</fullName>
    </recommendedName>
</protein>
<dbReference type="AlphaFoldDB" id="A0A8H3H0M4"/>
<dbReference type="PANTHER" id="PTHR44329:SF214">
    <property type="entry name" value="PROTEIN KINASE DOMAIN-CONTAINING PROTEIN"/>
    <property type="match status" value="1"/>
</dbReference>
<proteinExistence type="predicted"/>
<dbReference type="PANTHER" id="PTHR44329">
    <property type="entry name" value="SERINE/THREONINE-PROTEIN KINASE TNNI3K-RELATED"/>
    <property type="match status" value="1"/>
</dbReference>
<dbReference type="GO" id="GO:0004674">
    <property type="term" value="F:protein serine/threonine kinase activity"/>
    <property type="evidence" value="ECO:0007669"/>
    <property type="project" value="TreeGrafter"/>
</dbReference>
<dbReference type="SMART" id="SM00220">
    <property type="entry name" value="S_TKc"/>
    <property type="match status" value="1"/>
</dbReference>
<dbReference type="InterPro" id="IPR000719">
    <property type="entry name" value="Prot_kinase_dom"/>
</dbReference>
<feature type="domain" description="Protein kinase" evidence="2">
    <location>
        <begin position="50"/>
        <end position="320"/>
    </location>
</feature>
<dbReference type="Pfam" id="PF00069">
    <property type="entry name" value="Pkinase"/>
    <property type="match status" value="1"/>
</dbReference>
<comment type="caution">
    <text evidence="3">The sequence shown here is derived from an EMBL/GenBank/DDBJ whole genome shotgun (WGS) entry which is preliminary data.</text>
</comment>
<dbReference type="EMBL" id="CAJMXA010002604">
    <property type="protein sequence ID" value="CAE6484396.1"/>
    <property type="molecule type" value="Genomic_DNA"/>
</dbReference>
<evidence type="ECO:0000259" key="2">
    <source>
        <dbReference type="PROSITE" id="PS50011"/>
    </source>
</evidence>
<dbReference type="Gene3D" id="1.10.510.10">
    <property type="entry name" value="Transferase(Phosphotransferase) domain 1"/>
    <property type="match status" value="4"/>
</dbReference>
<evidence type="ECO:0000313" key="3">
    <source>
        <dbReference type="EMBL" id="CAE6484396.1"/>
    </source>
</evidence>
<dbReference type="InterPro" id="IPR051681">
    <property type="entry name" value="Ser/Thr_Kinases-Pseudokinases"/>
</dbReference>
<reference evidence="3" key="1">
    <citation type="submission" date="2021-01" db="EMBL/GenBank/DDBJ databases">
        <authorList>
            <person name="Kaushik A."/>
        </authorList>
    </citation>
    <scope>NUCLEOTIDE SEQUENCE</scope>
    <source>
        <strain evidence="3">AG6-10EEA</strain>
    </source>
</reference>